<evidence type="ECO:0000313" key="18">
    <source>
        <dbReference type="Proteomes" id="UP000559809"/>
    </source>
</evidence>
<comment type="function">
    <text evidence="15">Catalyzes the hydrolysis of N-succinyl-L,L-diaminopimelic acid (SDAP), forming succinate and LL-2,6-diaminopimelate (DAP), an intermediate involved in the bacterial biosynthesis of lysine and meso-diaminopimelic acid, an essential component of bacterial cell walls.</text>
</comment>
<feature type="binding site" evidence="15">
    <location>
        <position position="350"/>
    </location>
    <ligand>
        <name>Zn(2+)</name>
        <dbReference type="ChEBI" id="CHEBI:29105"/>
        <label>2</label>
    </ligand>
</feature>
<keyword evidence="10 15" id="KW-0220">Diaminopimelate biosynthesis</keyword>
<keyword evidence="6 15" id="KW-0028">Amino-acid biosynthesis</keyword>
<keyword evidence="12 15" id="KW-0170">Cobalt</keyword>
<feature type="binding site" evidence="15">
    <location>
        <position position="68"/>
    </location>
    <ligand>
        <name>Zn(2+)</name>
        <dbReference type="ChEBI" id="CHEBI:29105"/>
        <label>1</label>
    </ligand>
</feature>
<comment type="similarity">
    <text evidence="2 15">Belongs to the peptidase M20A family. DapE subfamily.</text>
</comment>
<dbReference type="GO" id="GO:0006526">
    <property type="term" value="P:L-arginine biosynthetic process"/>
    <property type="evidence" value="ECO:0007669"/>
    <property type="project" value="TreeGrafter"/>
</dbReference>
<dbReference type="NCBIfam" id="NF009557">
    <property type="entry name" value="PRK13009.1"/>
    <property type="match status" value="1"/>
</dbReference>
<evidence type="ECO:0000313" key="17">
    <source>
        <dbReference type="EMBL" id="NYT50978.1"/>
    </source>
</evidence>
<dbReference type="InterPro" id="IPR050072">
    <property type="entry name" value="Peptidase_M20A"/>
</dbReference>
<evidence type="ECO:0000256" key="5">
    <source>
        <dbReference type="ARBA" id="ARBA00022391"/>
    </source>
</evidence>
<evidence type="ECO:0000256" key="3">
    <source>
        <dbReference type="ARBA" id="ARBA00011738"/>
    </source>
</evidence>
<feature type="domain" description="Peptidase M20 dimerisation" evidence="16">
    <location>
        <begin position="177"/>
        <end position="284"/>
    </location>
</feature>
<sequence length="381" mass="40799">MPESAVLSLTRDLISRPSVTPEDYGCQQLLAARLIPAGFSCEHLAYGDVINLWARRGQDGPLLVFAGHTDVVPTGPLDQWTSEPFTPTEREGKLYGRGAADMKSSIAAFVVAAEEFVAAHPGHAGSIALLITSDEEGPSVNGTVKVCEWLAARGELPDYCIVGEPTSVHALGDTVKNGRRGSLSGRLVIKGKQGHVAYPQLARNPIHLLAPALVDLTREHWDEGNEYFPPTSFQVSNLHSGTGATNVVPGSAVLDFNFRYSTASTPDSLKQRVARILESHALDYDLDWTLGGEPFLTPVGELSAAISGAILAETGVATELSTTGGTSDGRFIAKICPQVVEFGPINASIHQVDEHIRLDTLEPLKNVYRRTLESLLLSGDT</sequence>
<dbReference type="UniPathway" id="UPA00034">
    <property type="reaction ID" value="UER00021"/>
</dbReference>
<dbReference type="InterPro" id="IPR005941">
    <property type="entry name" value="DapE_proteobac"/>
</dbReference>
<protein>
    <recommendedName>
        <fullName evidence="5 15">Succinyl-diaminopimelate desuccinylase</fullName>
        <shortName evidence="15">SDAP desuccinylase</shortName>
        <ecNumber evidence="4 15">3.5.1.18</ecNumber>
    </recommendedName>
    <alternativeName>
        <fullName evidence="13 15">N-succinyl-LL-2,6-diaminoheptanedioate amidohydrolase</fullName>
    </alternativeName>
</protein>
<comment type="catalytic activity">
    <reaction evidence="14 15">
        <text>N-succinyl-(2S,6S)-2,6-diaminopimelate + H2O = (2S,6S)-2,6-diaminopimelate + succinate</text>
        <dbReference type="Rhea" id="RHEA:22608"/>
        <dbReference type="ChEBI" id="CHEBI:15377"/>
        <dbReference type="ChEBI" id="CHEBI:30031"/>
        <dbReference type="ChEBI" id="CHEBI:57609"/>
        <dbReference type="ChEBI" id="CHEBI:58087"/>
        <dbReference type="EC" id="3.5.1.18"/>
    </reaction>
</comment>
<dbReference type="SUPFAM" id="SSF53187">
    <property type="entry name" value="Zn-dependent exopeptidases"/>
    <property type="match status" value="1"/>
</dbReference>
<dbReference type="Pfam" id="PF07687">
    <property type="entry name" value="M20_dimer"/>
    <property type="match status" value="1"/>
</dbReference>
<evidence type="ECO:0000256" key="7">
    <source>
        <dbReference type="ARBA" id="ARBA00022723"/>
    </source>
</evidence>
<evidence type="ECO:0000256" key="2">
    <source>
        <dbReference type="ARBA" id="ARBA00006746"/>
    </source>
</evidence>
<dbReference type="PANTHER" id="PTHR43808:SF31">
    <property type="entry name" value="N-ACETYL-L-CITRULLINE DEACETYLASE"/>
    <property type="match status" value="1"/>
</dbReference>
<dbReference type="InterPro" id="IPR001261">
    <property type="entry name" value="ArgE/DapE_CS"/>
</dbReference>
<evidence type="ECO:0000256" key="4">
    <source>
        <dbReference type="ARBA" id="ARBA00011921"/>
    </source>
</evidence>
<evidence type="ECO:0000259" key="16">
    <source>
        <dbReference type="Pfam" id="PF07687"/>
    </source>
</evidence>
<feature type="active site" description="Proton acceptor" evidence="15">
    <location>
        <position position="135"/>
    </location>
</feature>
<dbReference type="Proteomes" id="UP000559809">
    <property type="component" value="Unassembled WGS sequence"/>
</dbReference>
<keyword evidence="9 15" id="KW-0862">Zinc</keyword>
<evidence type="ECO:0000256" key="14">
    <source>
        <dbReference type="ARBA" id="ARBA00051301"/>
    </source>
</evidence>
<evidence type="ECO:0000256" key="9">
    <source>
        <dbReference type="ARBA" id="ARBA00022833"/>
    </source>
</evidence>
<dbReference type="FunFam" id="3.40.630.10:FF:000005">
    <property type="entry name" value="Succinyl-diaminopimelate desuccinylase"/>
    <property type="match status" value="1"/>
</dbReference>
<dbReference type="EMBL" id="JACCEM010000009">
    <property type="protein sequence ID" value="NYT50978.1"/>
    <property type="molecule type" value="Genomic_DNA"/>
</dbReference>
<dbReference type="InterPro" id="IPR002933">
    <property type="entry name" value="Peptidase_M20"/>
</dbReference>
<dbReference type="Pfam" id="PF01546">
    <property type="entry name" value="Peptidase_M20"/>
    <property type="match status" value="1"/>
</dbReference>
<dbReference type="GO" id="GO:0009014">
    <property type="term" value="F:succinyl-diaminopimelate desuccinylase activity"/>
    <property type="evidence" value="ECO:0007669"/>
    <property type="project" value="UniProtKB-UniRule"/>
</dbReference>
<dbReference type="HAMAP" id="MF_01690">
    <property type="entry name" value="DapE"/>
    <property type="match status" value="1"/>
</dbReference>
<evidence type="ECO:0000256" key="12">
    <source>
        <dbReference type="ARBA" id="ARBA00023285"/>
    </source>
</evidence>
<dbReference type="PROSITE" id="PS00759">
    <property type="entry name" value="ARGE_DAPE_CPG2_2"/>
    <property type="match status" value="1"/>
</dbReference>
<dbReference type="EC" id="3.5.1.18" evidence="4 15"/>
<comment type="cofactor">
    <cofactor evidence="15">
        <name>Zn(2+)</name>
        <dbReference type="ChEBI" id="CHEBI:29105"/>
    </cofactor>
    <cofactor evidence="15">
        <name>Co(2+)</name>
        <dbReference type="ChEBI" id="CHEBI:48828"/>
    </cofactor>
    <text evidence="15">Binds 2 Zn(2+) or Co(2+) ions per subunit.</text>
</comment>
<dbReference type="GO" id="GO:0008270">
    <property type="term" value="F:zinc ion binding"/>
    <property type="evidence" value="ECO:0007669"/>
    <property type="project" value="UniProtKB-UniRule"/>
</dbReference>
<keyword evidence="8 15" id="KW-0378">Hydrolase</keyword>
<dbReference type="GO" id="GO:0050897">
    <property type="term" value="F:cobalt ion binding"/>
    <property type="evidence" value="ECO:0007669"/>
    <property type="project" value="UniProtKB-UniRule"/>
</dbReference>
<feature type="active site" evidence="15">
    <location>
        <position position="70"/>
    </location>
</feature>
<dbReference type="GO" id="GO:0009089">
    <property type="term" value="P:lysine biosynthetic process via diaminopimelate"/>
    <property type="evidence" value="ECO:0007669"/>
    <property type="project" value="UniProtKB-UniRule"/>
</dbReference>
<dbReference type="PANTHER" id="PTHR43808">
    <property type="entry name" value="ACETYLORNITHINE DEACETYLASE"/>
    <property type="match status" value="1"/>
</dbReference>
<dbReference type="GO" id="GO:0019877">
    <property type="term" value="P:diaminopimelate biosynthetic process"/>
    <property type="evidence" value="ECO:0007669"/>
    <property type="project" value="UniProtKB-UniRule"/>
</dbReference>
<organism evidence="17 18">
    <name type="scientific">Parapusillimonas granuli</name>
    <dbReference type="NCBI Taxonomy" id="380911"/>
    <lineage>
        <taxon>Bacteria</taxon>
        <taxon>Pseudomonadati</taxon>
        <taxon>Pseudomonadota</taxon>
        <taxon>Betaproteobacteria</taxon>
        <taxon>Burkholderiales</taxon>
        <taxon>Alcaligenaceae</taxon>
        <taxon>Parapusillimonas</taxon>
    </lineage>
</organism>
<comment type="subunit">
    <text evidence="3 15">Homodimer.</text>
</comment>
<dbReference type="InterPro" id="IPR036264">
    <property type="entry name" value="Bact_exopeptidase_dim_dom"/>
</dbReference>
<dbReference type="FunFam" id="3.30.70.360:FF:000011">
    <property type="entry name" value="Succinyl-diaminopimelate desuccinylase"/>
    <property type="match status" value="1"/>
</dbReference>
<dbReference type="GO" id="GO:0008777">
    <property type="term" value="F:acetylornithine deacetylase activity"/>
    <property type="evidence" value="ECO:0007669"/>
    <property type="project" value="TreeGrafter"/>
</dbReference>
<feature type="binding site" evidence="15">
    <location>
        <position position="101"/>
    </location>
    <ligand>
        <name>Zn(2+)</name>
        <dbReference type="ChEBI" id="CHEBI:29105"/>
        <label>2</label>
    </ligand>
</feature>
<dbReference type="NCBIfam" id="TIGR01246">
    <property type="entry name" value="dapE_proteo"/>
    <property type="match status" value="1"/>
</dbReference>
<name>A0A853G135_9BURK</name>
<evidence type="ECO:0000256" key="8">
    <source>
        <dbReference type="ARBA" id="ARBA00022801"/>
    </source>
</evidence>
<keyword evidence="18" id="KW-1185">Reference proteome</keyword>
<dbReference type="AlphaFoldDB" id="A0A853G135"/>
<dbReference type="InterPro" id="IPR011650">
    <property type="entry name" value="Peptidase_M20_dimer"/>
</dbReference>
<feature type="binding site" evidence="15">
    <location>
        <position position="101"/>
    </location>
    <ligand>
        <name>Zn(2+)</name>
        <dbReference type="ChEBI" id="CHEBI:29105"/>
        <label>1</label>
    </ligand>
</feature>
<dbReference type="RefSeq" id="WP_180157435.1">
    <property type="nucleotide sequence ID" value="NZ_JACCEM010000009.1"/>
</dbReference>
<evidence type="ECO:0000256" key="10">
    <source>
        <dbReference type="ARBA" id="ARBA00022915"/>
    </source>
</evidence>
<evidence type="ECO:0000256" key="13">
    <source>
        <dbReference type="ARBA" id="ARBA00031891"/>
    </source>
</evidence>
<dbReference type="Gene3D" id="3.40.630.10">
    <property type="entry name" value="Zn peptidases"/>
    <property type="match status" value="2"/>
</dbReference>
<evidence type="ECO:0000256" key="11">
    <source>
        <dbReference type="ARBA" id="ARBA00023154"/>
    </source>
</evidence>
<evidence type="ECO:0000256" key="15">
    <source>
        <dbReference type="HAMAP-Rule" id="MF_01690"/>
    </source>
</evidence>
<feature type="binding site" evidence="15">
    <location>
        <position position="164"/>
    </location>
    <ligand>
        <name>Zn(2+)</name>
        <dbReference type="ChEBI" id="CHEBI:29105"/>
        <label>1</label>
    </ligand>
</feature>
<keyword evidence="7 15" id="KW-0479">Metal-binding</keyword>
<feature type="binding site" evidence="15">
    <location>
        <position position="136"/>
    </location>
    <ligand>
        <name>Zn(2+)</name>
        <dbReference type="ChEBI" id="CHEBI:29105"/>
        <label>2</label>
    </ligand>
</feature>
<evidence type="ECO:0000256" key="6">
    <source>
        <dbReference type="ARBA" id="ARBA00022605"/>
    </source>
</evidence>
<gene>
    <name evidence="15 17" type="primary">dapE</name>
    <name evidence="17" type="ORF">H0A72_16825</name>
</gene>
<comment type="caution">
    <text evidence="17">The sequence shown here is derived from an EMBL/GenBank/DDBJ whole genome shotgun (WGS) entry which is preliminary data.</text>
</comment>
<reference evidence="17 18" key="1">
    <citation type="submission" date="2020-07" db="EMBL/GenBank/DDBJ databases">
        <title>Taxonomic revisions and descriptions of new bacterial species based on genomic comparisons in the high-G+C-content subgroup of the family Alcaligenaceae.</title>
        <authorList>
            <person name="Szabo A."/>
            <person name="Felfoldi T."/>
        </authorList>
    </citation>
    <scope>NUCLEOTIDE SEQUENCE [LARGE SCALE GENOMIC DNA]</scope>
    <source>
        <strain evidence="17 18">LMG 24012</strain>
    </source>
</reference>
<accession>A0A853G135</accession>
<proteinExistence type="inferred from homology"/>
<evidence type="ECO:0000256" key="1">
    <source>
        <dbReference type="ARBA" id="ARBA00005130"/>
    </source>
</evidence>
<dbReference type="CDD" id="cd03891">
    <property type="entry name" value="M20_DapE_proteobac"/>
    <property type="match status" value="1"/>
</dbReference>
<comment type="pathway">
    <text evidence="1 15">Amino-acid biosynthesis; L-lysine biosynthesis via DAP pathway; LL-2,6-diaminopimelate from (S)-tetrahydrodipicolinate (succinylase route): step 3/3.</text>
</comment>
<dbReference type="SUPFAM" id="SSF55031">
    <property type="entry name" value="Bacterial exopeptidase dimerisation domain"/>
    <property type="match status" value="1"/>
</dbReference>
<keyword evidence="11 15" id="KW-0457">Lysine biosynthesis</keyword>